<sequence length="165" mass="16986">MGKPGVLLALMTTAVLTSGCYYYYYPVPPPCPAIAQATAVSVTVAREYVAQVGSLRLKACQDGVCKEAAVELFPGTASIDQGCAPDGVCSATASPDGTMIGMLMLESLTEAPMALTATGTSAGGSALPVRTLDFRPRGAYPYGEHCGRFVTASVILDAEGLRQAV</sequence>
<organism evidence="1">
    <name type="scientific">Pseudarthrobacter sulfonivorans</name>
    <dbReference type="NCBI Taxonomy" id="121292"/>
    <lineage>
        <taxon>Bacteria</taxon>
        <taxon>Bacillati</taxon>
        <taxon>Actinomycetota</taxon>
        <taxon>Actinomycetes</taxon>
        <taxon>Micrococcales</taxon>
        <taxon>Micrococcaceae</taxon>
        <taxon>Pseudarthrobacter</taxon>
    </lineage>
</organism>
<evidence type="ECO:0000313" key="2">
    <source>
        <dbReference type="Proteomes" id="UP000065151"/>
    </source>
</evidence>
<protein>
    <recommendedName>
        <fullName evidence="3">Lipoprotein</fullName>
    </recommendedName>
</protein>
<dbReference type="Proteomes" id="UP000065151">
    <property type="component" value="Chromosome"/>
</dbReference>
<dbReference type="KEGG" id="psul:AU252_08745"/>
<dbReference type="PROSITE" id="PS51257">
    <property type="entry name" value="PROKAR_LIPOPROTEIN"/>
    <property type="match status" value="1"/>
</dbReference>
<dbReference type="EMBL" id="CP013747">
    <property type="protein sequence ID" value="ALV41224.1"/>
    <property type="molecule type" value="Genomic_DNA"/>
</dbReference>
<gene>
    <name evidence="1" type="ORF">AU252_08745</name>
</gene>
<reference evidence="1 2" key="1">
    <citation type="submission" date="2015-12" db="EMBL/GenBank/DDBJ databases">
        <authorList>
            <person name="Shamseldin A."/>
            <person name="Moawad H."/>
            <person name="Abd El-Rahim W.M."/>
            <person name="Sadowsky M.J."/>
        </authorList>
    </citation>
    <scope>NUCLEOTIDE SEQUENCE [LARGE SCALE GENOMIC DNA]</scope>
    <source>
        <strain evidence="1 2">Ar51</strain>
    </source>
</reference>
<accession>A0A0U3PFZ7</accession>
<dbReference type="AlphaFoldDB" id="A0A0U3PFZ7"/>
<name>A0A0U3PFZ7_9MICC</name>
<dbReference type="RefSeq" id="WP_058930376.1">
    <property type="nucleotide sequence ID" value="NZ_CP013747.1"/>
</dbReference>
<evidence type="ECO:0000313" key="1">
    <source>
        <dbReference type="EMBL" id="ALV41224.1"/>
    </source>
</evidence>
<proteinExistence type="predicted"/>
<dbReference type="STRING" id="121292.AU252_08745"/>
<evidence type="ECO:0008006" key="3">
    <source>
        <dbReference type="Google" id="ProtNLM"/>
    </source>
</evidence>